<proteinExistence type="predicted"/>
<evidence type="ECO:0000313" key="3">
    <source>
        <dbReference type="Proteomes" id="UP000243799"/>
    </source>
</evidence>
<gene>
    <name evidence="2" type="ORF">SAMN05216266_109149</name>
</gene>
<reference evidence="3" key="1">
    <citation type="submission" date="2016-10" db="EMBL/GenBank/DDBJ databases">
        <authorList>
            <person name="Varghese N."/>
            <person name="Submissions S."/>
        </authorList>
    </citation>
    <scope>NUCLEOTIDE SEQUENCE [LARGE SCALE GENOMIC DNA]</scope>
    <source>
        <strain evidence="3">CGMCC 4.3568</strain>
    </source>
</reference>
<dbReference type="AlphaFoldDB" id="A0A1I1AGZ3"/>
<dbReference type="EMBL" id="FOKG01000009">
    <property type="protein sequence ID" value="SFB37274.1"/>
    <property type="molecule type" value="Genomic_DNA"/>
</dbReference>
<dbReference type="STRING" id="490629.SAMN05216266_109149"/>
<dbReference type="RefSeq" id="WP_218160351.1">
    <property type="nucleotide sequence ID" value="NZ_FOKG01000009.1"/>
</dbReference>
<dbReference type="Proteomes" id="UP000243799">
    <property type="component" value="Unassembled WGS sequence"/>
</dbReference>
<evidence type="ECO:0000313" key="2">
    <source>
        <dbReference type="EMBL" id="SFB37274.1"/>
    </source>
</evidence>
<evidence type="ECO:0000256" key="1">
    <source>
        <dbReference type="SAM" id="MobiDB-lite"/>
    </source>
</evidence>
<accession>A0A1I1AGZ3</accession>
<organism evidence="2 3">
    <name type="scientific">Amycolatopsis marina</name>
    <dbReference type="NCBI Taxonomy" id="490629"/>
    <lineage>
        <taxon>Bacteria</taxon>
        <taxon>Bacillati</taxon>
        <taxon>Actinomycetota</taxon>
        <taxon>Actinomycetes</taxon>
        <taxon>Pseudonocardiales</taxon>
        <taxon>Pseudonocardiaceae</taxon>
        <taxon>Amycolatopsis</taxon>
    </lineage>
</organism>
<keyword evidence="3" id="KW-1185">Reference proteome</keyword>
<sequence length="115" mass="11591">MGRHAEAHGPPGTCCRSASGTASARPQLTALFAIRHREAPDGLRSQIFTTGASVKINGFAAGSALAGPLAAHSLGTGLLAAAFVECFAVLVFLACGIDGCDVQTPFRTPSPARAA</sequence>
<protein>
    <submittedName>
        <fullName evidence="2">Uncharacterized protein</fullName>
    </submittedName>
</protein>
<name>A0A1I1AGZ3_9PSEU</name>
<feature type="region of interest" description="Disordered" evidence="1">
    <location>
        <begin position="1"/>
        <end position="21"/>
    </location>
</feature>